<dbReference type="AlphaFoldDB" id="A0A645B6Q8"/>
<proteinExistence type="predicted"/>
<sequence length="118" mass="13085">MGEAFLVDQALLVQLMEVLDGLFVWFCDCGIDDFIILDNQVVESIKLSKAPKQGEQSIFLSIVEEREGNLIIRSSISIHVVVLECSQHCFKLCKGGGNAQAQFVQPSLVDEQLVMGDR</sequence>
<dbReference type="EMBL" id="VSSQ01016978">
    <property type="protein sequence ID" value="MPM58833.1"/>
    <property type="molecule type" value="Genomic_DNA"/>
</dbReference>
<protein>
    <submittedName>
        <fullName evidence="1">Uncharacterized protein</fullName>
    </submittedName>
</protein>
<comment type="caution">
    <text evidence="1">The sequence shown here is derived from an EMBL/GenBank/DDBJ whole genome shotgun (WGS) entry which is preliminary data.</text>
</comment>
<accession>A0A645B6Q8</accession>
<reference evidence="1" key="1">
    <citation type="submission" date="2019-08" db="EMBL/GenBank/DDBJ databases">
        <authorList>
            <person name="Kucharzyk K."/>
            <person name="Murdoch R.W."/>
            <person name="Higgins S."/>
            <person name="Loffler F."/>
        </authorList>
    </citation>
    <scope>NUCLEOTIDE SEQUENCE</scope>
</reference>
<organism evidence="1">
    <name type="scientific">bioreactor metagenome</name>
    <dbReference type="NCBI Taxonomy" id="1076179"/>
    <lineage>
        <taxon>unclassified sequences</taxon>
        <taxon>metagenomes</taxon>
        <taxon>ecological metagenomes</taxon>
    </lineage>
</organism>
<evidence type="ECO:0000313" key="1">
    <source>
        <dbReference type="EMBL" id="MPM58833.1"/>
    </source>
</evidence>
<name>A0A645B6Q8_9ZZZZ</name>
<gene>
    <name evidence="1" type="ORF">SDC9_105666</name>
</gene>